<keyword evidence="2 3" id="KW-0694">RNA-binding</keyword>
<dbReference type="InterPro" id="IPR012677">
    <property type="entry name" value="Nucleotide-bd_a/b_plait_sf"/>
</dbReference>
<dbReference type="Gene3D" id="3.30.70.330">
    <property type="match status" value="2"/>
</dbReference>
<dbReference type="PROSITE" id="PS50102">
    <property type="entry name" value="RRM"/>
    <property type="match status" value="2"/>
</dbReference>
<evidence type="ECO:0000313" key="6">
    <source>
        <dbReference type="EMBL" id="CCD12959.1"/>
    </source>
</evidence>
<evidence type="ECO:0000256" key="4">
    <source>
        <dbReference type="SAM" id="MobiDB-lite"/>
    </source>
</evidence>
<evidence type="ECO:0000313" key="7">
    <source>
        <dbReference type="Proteomes" id="UP000000702"/>
    </source>
</evidence>
<dbReference type="CDD" id="cd00590">
    <property type="entry name" value="RRM_SF"/>
    <property type="match status" value="1"/>
</dbReference>
<feature type="region of interest" description="Disordered" evidence="4">
    <location>
        <begin position="308"/>
        <end position="334"/>
    </location>
</feature>
<dbReference type="GO" id="GO:0003723">
    <property type="term" value="F:RNA binding"/>
    <property type="evidence" value="ECO:0007669"/>
    <property type="project" value="UniProtKB-UniRule"/>
</dbReference>
<reference evidence="6 7" key="2">
    <citation type="journal article" date="2012" name="Proc. Natl. Acad. Sci. U.S.A.">
        <title>Antigenic diversity is generated by distinct evolutionary mechanisms in African trypanosome species.</title>
        <authorList>
            <person name="Jackson A.P."/>
            <person name="Berry A."/>
            <person name="Aslett M."/>
            <person name="Allison H.C."/>
            <person name="Burton P."/>
            <person name="Vavrova-Anderson J."/>
            <person name="Brown R."/>
            <person name="Browne H."/>
            <person name="Corton N."/>
            <person name="Hauser H."/>
            <person name="Gamble J."/>
            <person name="Gilderthorp R."/>
            <person name="Marcello L."/>
            <person name="McQuillan J."/>
            <person name="Otto T.D."/>
            <person name="Quail M.A."/>
            <person name="Sanders M.J."/>
            <person name="van Tonder A."/>
            <person name="Ginger M.L."/>
            <person name="Field M.C."/>
            <person name="Barry J.D."/>
            <person name="Hertz-Fowler C."/>
            <person name="Berriman M."/>
        </authorList>
    </citation>
    <scope>NUCLEOTIDE SEQUENCE [LARGE SCALE GENOMIC DNA]</scope>
    <source>
        <strain evidence="6 7">IL3000</strain>
    </source>
</reference>
<keyword evidence="1" id="KW-0677">Repeat</keyword>
<dbReference type="InterPro" id="IPR000504">
    <property type="entry name" value="RRM_dom"/>
</dbReference>
<evidence type="ECO:0000259" key="5">
    <source>
        <dbReference type="PROSITE" id="PS50102"/>
    </source>
</evidence>
<comment type="caution">
    <text evidence="6">The sequence shown here is derived from an EMBL/GenBank/DDBJ whole genome shotgun (WGS) entry which is preliminary data.</text>
</comment>
<feature type="domain" description="RRM" evidence="5">
    <location>
        <begin position="24"/>
        <end position="102"/>
    </location>
</feature>
<dbReference type="SMART" id="SM00360">
    <property type="entry name" value="RRM"/>
    <property type="match status" value="2"/>
</dbReference>
<proteinExistence type="predicted"/>
<sequence length="369" mass="40659">MHYRPNQKSPTTGNRRPYEFYSRDNLFICNLSPGVDESALKRIFSAYGEIVSAAVMRNIHTGESLGTAFVRFATTEQAQRAMEALTGSMQEGRAMIVQWAKRQHDDTPVGEARKKIVKLFVRNIPLDVGAEEVRRLFERFGAVESVTLHKDTAAASHADVGQPLRRIAFVTFVAEGVADRAAEAVHNTRPFASHGPVPLMVKLAEDHSERRATAATAAVPGFKPSSLFVPLPRFRGPQLHRKVHPQREQYSEGRRFDTLDSEICCFPVAAPRPPDAIGSVETNELTDVAVDHVAVPKPLLMMSCQADEERPGNHTGVPNSISNESSLASSQPTSAATYKKLRNIRYTHEPYRGVACTVGILPVPSQQIV</sequence>
<gene>
    <name evidence="6" type="ORF">TCIL3000_0_37780</name>
</gene>
<name>F9W701_TRYCI</name>
<dbReference type="EMBL" id="CAEQ01000956">
    <property type="protein sequence ID" value="CCD12959.1"/>
    <property type="molecule type" value="Genomic_DNA"/>
</dbReference>
<dbReference type="Proteomes" id="UP000000702">
    <property type="component" value="Unassembled WGS sequence"/>
</dbReference>
<accession>F9W701</accession>
<dbReference type="VEuPathDB" id="TriTrypDB:TcIL3000_0_37780"/>
<organism evidence="6 7">
    <name type="scientific">Trypanosoma congolense (strain IL3000)</name>
    <dbReference type="NCBI Taxonomy" id="1068625"/>
    <lineage>
        <taxon>Eukaryota</taxon>
        <taxon>Discoba</taxon>
        <taxon>Euglenozoa</taxon>
        <taxon>Kinetoplastea</taxon>
        <taxon>Metakinetoplastina</taxon>
        <taxon>Trypanosomatida</taxon>
        <taxon>Trypanosomatidae</taxon>
        <taxon>Trypanosoma</taxon>
        <taxon>Nannomonas</taxon>
    </lineage>
</organism>
<evidence type="ECO:0000256" key="1">
    <source>
        <dbReference type="ARBA" id="ARBA00022737"/>
    </source>
</evidence>
<dbReference type="SUPFAM" id="SSF54928">
    <property type="entry name" value="RNA-binding domain, RBD"/>
    <property type="match status" value="1"/>
</dbReference>
<feature type="compositionally biased region" description="Low complexity" evidence="4">
    <location>
        <begin position="320"/>
        <end position="330"/>
    </location>
</feature>
<dbReference type="Pfam" id="PF00076">
    <property type="entry name" value="RRM_1"/>
    <property type="match status" value="2"/>
</dbReference>
<evidence type="ECO:0000256" key="3">
    <source>
        <dbReference type="PROSITE-ProRule" id="PRU00176"/>
    </source>
</evidence>
<feature type="domain" description="RRM" evidence="5">
    <location>
        <begin position="117"/>
        <end position="206"/>
    </location>
</feature>
<reference evidence="7" key="1">
    <citation type="submission" date="2011-07" db="EMBL/GenBank/DDBJ databases">
        <title>Divergent evolution of antigenic variation in African trypanosomes.</title>
        <authorList>
            <person name="Jackson A.P."/>
            <person name="Berry A."/>
            <person name="Allison H.C."/>
            <person name="Burton P."/>
            <person name="Anderson J."/>
            <person name="Aslett M."/>
            <person name="Brown R."/>
            <person name="Corton N."/>
            <person name="Harris D."/>
            <person name="Hauser H."/>
            <person name="Gamble J."/>
            <person name="Gilderthorp R."/>
            <person name="McQuillan J."/>
            <person name="Quail M.A."/>
            <person name="Sanders M."/>
            <person name="Van Tonder A."/>
            <person name="Ginger M.L."/>
            <person name="Donelson J.E."/>
            <person name="Field M.C."/>
            <person name="Barry J.D."/>
            <person name="Berriman M."/>
            <person name="Hertz-Fowler C."/>
        </authorList>
    </citation>
    <scope>NUCLEOTIDE SEQUENCE [LARGE SCALE GENOMIC DNA]</scope>
    <source>
        <strain evidence="7">IL3000</strain>
    </source>
</reference>
<dbReference type="AlphaFoldDB" id="F9W701"/>
<evidence type="ECO:0000256" key="2">
    <source>
        <dbReference type="ARBA" id="ARBA00022884"/>
    </source>
</evidence>
<protein>
    <submittedName>
        <fullName evidence="6">WGS project CAEQ00000000 data, annotated contig 1543</fullName>
    </submittedName>
</protein>
<dbReference type="InterPro" id="IPR035979">
    <property type="entry name" value="RBD_domain_sf"/>
</dbReference>
<keyword evidence="7" id="KW-1185">Reference proteome</keyword>
<dbReference type="PANTHER" id="PTHR24012">
    <property type="entry name" value="RNA BINDING PROTEIN"/>
    <property type="match status" value="1"/>
</dbReference>